<dbReference type="RefSeq" id="WP_002564057.1">
    <property type="nucleotide sequence ID" value="NZ_CALJSN010000009.1"/>
</dbReference>
<dbReference type="EMBL" id="FNSH01000001">
    <property type="protein sequence ID" value="SEB91630.1"/>
    <property type="molecule type" value="Genomic_DNA"/>
</dbReference>
<name>A0AB38A7M6_9ACTN</name>
<evidence type="ECO:0000313" key="2">
    <source>
        <dbReference type="Proteomes" id="UP000183687"/>
    </source>
</evidence>
<protein>
    <submittedName>
        <fullName evidence="1">Uncharacterized protein</fullName>
    </submittedName>
</protein>
<dbReference type="Proteomes" id="UP000183687">
    <property type="component" value="Unassembled WGS sequence"/>
</dbReference>
<evidence type="ECO:0000313" key="1">
    <source>
        <dbReference type="EMBL" id="SEB91630.1"/>
    </source>
</evidence>
<organism evidence="1 2">
    <name type="scientific">Atopobium minutum</name>
    <dbReference type="NCBI Taxonomy" id="1381"/>
    <lineage>
        <taxon>Bacteria</taxon>
        <taxon>Bacillati</taxon>
        <taxon>Actinomycetota</taxon>
        <taxon>Coriobacteriia</taxon>
        <taxon>Coriobacteriales</taxon>
        <taxon>Atopobiaceae</taxon>
        <taxon>Atopobium</taxon>
    </lineage>
</organism>
<dbReference type="AlphaFoldDB" id="A0AB38A7M6"/>
<sequence>MTAEIPIQPANTQQDPTRTKTCPSCGATLFADMDICYGCLYDFTKTYEPPQIGGADEVPLDMYEQLPQTQEKEKEANYALQEIPATTDKTTIDSSGQSPYVLQVCGPSVNLSFGCSNQGICLLTFNAASGHCEKVGLDKGTKINLSNLVFTVQ</sequence>
<gene>
    <name evidence="1" type="ORF">SAMN04489746_1275</name>
</gene>
<comment type="caution">
    <text evidence="1">The sequence shown here is derived from an EMBL/GenBank/DDBJ whole genome shotgun (WGS) entry which is preliminary data.</text>
</comment>
<proteinExistence type="predicted"/>
<accession>A0AB38A7M6</accession>
<reference evidence="1 2" key="1">
    <citation type="submission" date="2016-10" db="EMBL/GenBank/DDBJ databases">
        <authorList>
            <person name="Varghese N."/>
            <person name="Submissions S."/>
        </authorList>
    </citation>
    <scope>NUCLEOTIDE SEQUENCE [LARGE SCALE GENOMIC DNA]</scope>
    <source>
        <strain evidence="1 2">DSM 20586</strain>
    </source>
</reference>